<protein>
    <submittedName>
        <fullName evidence="3">CyrO</fullName>
    </submittedName>
</protein>
<reference evidence="3 4" key="1">
    <citation type="submission" date="2014-02" db="EMBL/GenBank/DDBJ databases">
        <title>The small core and large imbalanced accessory genome model reveals a collaborative survival strategy of Sorangium cellulosum strains in nature.</title>
        <authorList>
            <person name="Han K."/>
            <person name="Peng R."/>
            <person name="Blom J."/>
            <person name="Li Y.-Z."/>
        </authorList>
    </citation>
    <scope>NUCLEOTIDE SEQUENCE [LARGE SCALE GENOMIC DNA]</scope>
    <source>
        <strain evidence="3 4">So0007-03</strain>
    </source>
</reference>
<sequence length="516" mass="57258">MARFFNTAGPCRPDLHYMVDPLRRIERLRRLIDRQSYFVVHGPRQTGKTTSLLSLAAALVQEGRYAAALLSLEVGRAFPEDVGAAEFAILQSFRDDAAFQLPPDQRPPPWPDGPPGHRLADALAAWAQACPRPLVLFLDEIDALTGPTLLSALSQLRGGHRRRPQGFPWAIALIGMRDVRDYKVTAGDEGQLGGASPFNVKEESVLLRDFTRDEVAGLYAQHTADTGQVFAPEAVDLAFQLTCGQPWLVNALAREMVDELVPDRSVTLLRAHVRAARDAIVLRQDTHLDSLAERLQEGRVRAVLEPILAGSALGAVPEDDQRYAMDLGLVRQAADGALEIANPIYEEILPRALSATARRSMPVIAPTWLRRDGRLEPERLLEAFVAFWRQHAEALLASTPYAEIAPHLVLMAFLHRVVNGRGRVEREVAIGSGRMDLLVEYGQDRLAMELKVWRPGDPDPKREGLAQLDGYLEGLGLDRGWLLIFDRRPGIARLRDRTTTEEARTPSGREVTVIRA</sequence>
<dbReference type="Gene3D" id="3.40.50.300">
    <property type="entry name" value="P-loop containing nucleotide triphosphate hydrolases"/>
    <property type="match status" value="1"/>
</dbReference>
<organism evidence="3 4">
    <name type="scientific">Sorangium cellulosum</name>
    <name type="common">Polyangium cellulosum</name>
    <dbReference type="NCBI Taxonomy" id="56"/>
    <lineage>
        <taxon>Bacteria</taxon>
        <taxon>Pseudomonadati</taxon>
        <taxon>Myxococcota</taxon>
        <taxon>Polyangia</taxon>
        <taxon>Polyangiales</taxon>
        <taxon>Polyangiaceae</taxon>
        <taxon>Sorangium</taxon>
    </lineage>
</organism>
<dbReference type="Proteomes" id="UP000075502">
    <property type="component" value="Unassembled WGS sequence"/>
</dbReference>
<evidence type="ECO:0000256" key="1">
    <source>
        <dbReference type="SAM" id="MobiDB-lite"/>
    </source>
</evidence>
<evidence type="ECO:0000313" key="4">
    <source>
        <dbReference type="Proteomes" id="UP000075502"/>
    </source>
</evidence>
<gene>
    <name evidence="3" type="ORF">BE21_16580</name>
</gene>
<dbReference type="InterPro" id="IPR049945">
    <property type="entry name" value="AAA_22"/>
</dbReference>
<dbReference type="EMBL" id="JEME01000596">
    <property type="protein sequence ID" value="KYG09666.1"/>
    <property type="molecule type" value="Genomic_DNA"/>
</dbReference>
<evidence type="ECO:0000259" key="2">
    <source>
        <dbReference type="Pfam" id="PF13401"/>
    </source>
</evidence>
<name>A0A150TYI1_SORCE</name>
<comment type="caution">
    <text evidence="3">The sequence shown here is derived from an EMBL/GenBank/DDBJ whole genome shotgun (WGS) entry which is preliminary data.</text>
</comment>
<dbReference type="GO" id="GO:0016887">
    <property type="term" value="F:ATP hydrolysis activity"/>
    <property type="evidence" value="ECO:0007669"/>
    <property type="project" value="InterPro"/>
</dbReference>
<feature type="domain" description="ORC1/DEAH AAA+ ATPase" evidence="2">
    <location>
        <begin position="34"/>
        <end position="181"/>
    </location>
</feature>
<dbReference type="Pfam" id="PF13401">
    <property type="entry name" value="AAA_22"/>
    <property type="match status" value="1"/>
</dbReference>
<dbReference type="InterPro" id="IPR027417">
    <property type="entry name" value="P-loop_NTPase"/>
</dbReference>
<accession>A0A150TYI1</accession>
<proteinExistence type="predicted"/>
<feature type="region of interest" description="Disordered" evidence="1">
    <location>
        <begin position="497"/>
        <end position="516"/>
    </location>
</feature>
<dbReference type="AlphaFoldDB" id="A0A150TYI1"/>
<dbReference type="SUPFAM" id="SSF52540">
    <property type="entry name" value="P-loop containing nucleoside triphosphate hydrolases"/>
    <property type="match status" value="1"/>
</dbReference>
<evidence type="ECO:0000313" key="3">
    <source>
        <dbReference type="EMBL" id="KYG09666.1"/>
    </source>
</evidence>